<dbReference type="EMBL" id="SNWF01000004">
    <property type="protein sequence ID" value="TDN94429.1"/>
    <property type="molecule type" value="Genomic_DNA"/>
</dbReference>
<reference evidence="3 4" key="1">
    <citation type="submission" date="2019-03" db="EMBL/GenBank/DDBJ databases">
        <title>Genomic Encyclopedia of Type Strains, Phase IV (KMG-IV): sequencing the most valuable type-strain genomes for metagenomic binning, comparative biology and taxonomic classification.</title>
        <authorList>
            <person name="Goeker M."/>
        </authorList>
    </citation>
    <scope>NUCLEOTIDE SEQUENCE [LARGE SCALE GENOMIC DNA]</scope>
    <source>
        <strain evidence="3 4">DSM 18555</strain>
    </source>
</reference>
<dbReference type="SUPFAM" id="SSF53448">
    <property type="entry name" value="Nucleotide-diphospho-sugar transferases"/>
    <property type="match status" value="1"/>
</dbReference>
<feature type="domain" description="Glycosyltransferase 2-like" evidence="2">
    <location>
        <begin position="18"/>
        <end position="179"/>
    </location>
</feature>
<feature type="transmembrane region" description="Helical" evidence="1">
    <location>
        <begin position="244"/>
        <end position="262"/>
    </location>
</feature>
<keyword evidence="4" id="KW-1185">Reference proteome</keyword>
<keyword evidence="3" id="KW-0808">Transferase</keyword>
<dbReference type="PANTHER" id="PTHR48090">
    <property type="entry name" value="UNDECAPRENYL-PHOSPHATE 4-DEOXY-4-FORMAMIDO-L-ARABINOSE TRANSFERASE-RELATED"/>
    <property type="match status" value="1"/>
</dbReference>
<protein>
    <submittedName>
        <fullName evidence="3">Glycosyltransferase involved in cell wall biosynthesis</fullName>
    </submittedName>
</protein>
<evidence type="ECO:0000313" key="3">
    <source>
        <dbReference type="EMBL" id="TDN94429.1"/>
    </source>
</evidence>
<dbReference type="Gene3D" id="3.90.550.10">
    <property type="entry name" value="Spore Coat Polysaccharide Biosynthesis Protein SpsA, Chain A"/>
    <property type="match status" value="1"/>
</dbReference>
<dbReference type="Pfam" id="PF00535">
    <property type="entry name" value="Glycos_transf_2"/>
    <property type="match status" value="1"/>
</dbReference>
<feature type="transmembrane region" description="Helical" evidence="1">
    <location>
        <begin position="274"/>
        <end position="299"/>
    </location>
</feature>
<dbReference type="CDD" id="cd04187">
    <property type="entry name" value="DPM1_like_bac"/>
    <property type="match status" value="1"/>
</dbReference>
<dbReference type="InterPro" id="IPR029044">
    <property type="entry name" value="Nucleotide-diphossugar_trans"/>
</dbReference>
<dbReference type="AlphaFoldDB" id="A0A4R6GHH5"/>
<organism evidence="3 4">
    <name type="scientific">Herminiimonas fonticola</name>
    <dbReference type="NCBI Taxonomy" id="303380"/>
    <lineage>
        <taxon>Bacteria</taxon>
        <taxon>Pseudomonadati</taxon>
        <taxon>Pseudomonadota</taxon>
        <taxon>Betaproteobacteria</taxon>
        <taxon>Burkholderiales</taxon>
        <taxon>Oxalobacteraceae</taxon>
        <taxon>Herminiimonas</taxon>
    </lineage>
</organism>
<keyword evidence="1" id="KW-0812">Transmembrane</keyword>
<dbReference type="RefSeq" id="WP_241523011.1">
    <property type="nucleotide sequence ID" value="NZ_PTLZ01000001.1"/>
</dbReference>
<evidence type="ECO:0000256" key="1">
    <source>
        <dbReference type="SAM" id="Phobius"/>
    </source>
</evidence>
<keyword evidence="1" id="KW-0472">Membrane</keyword>
<accession>A0A4R6GHH5</accession>
<sequence length="344" mass="37777">MVTLTALPQHRPADALISCVIPAYNEAAHLAAFLRDLRKTLETFAPRYEIIVVNDGSKDNTNEVMAPLLADAGLRYISFSRNFGKEAALSAGIDAAKGDAVILLDGDYQHPLELLSEMVRLWVSGIDMVYGVISDRSNESLLKRWGTGMFYHLMESGAPITIPRNAGDFRLMDRKVVNALRQLPERNRFMKGLYAWVGFSSIALPFVPNDRATGVSSFSYRSLSRLALAGVTAFTTLPLRIWSAVGVVISIIAILYAFWIAGEAILFGNDVPGWSTLAAGLMFFSGVQLISIGVLGEYVGRVYDEVKKRPLYVVAHDIDNGAFENKTADKISLNTEEKEAHAPD</sequence>
<comment type="caution">
    <text evidence="3">The sequence shown here is derived from an EMBL/GenBank/DDBJ whole genome shotgun (WGS) entry which is preliminary data.</text>
</comment>
<dbReference type="GO" id="GO:0016740">
    <property type="term" value="F:transferase activity"/>
    <property type="evidence" value="ECO:0007669"/>
    <property type="project" value="UniProtKB-KW"/>
</dbReference>
<evidence type="ECO:0000259" key="2">
    <source>
        <dbReference type="Pfam" id="PF00535"/>
    </source>
</evidence>
<name>A0A4R6GHH5_9BURK</name>
<evidence type="ECO:0000313" key="4">
    <source>
        <dbReference type="Proteomes" id="UP000294737"/>
    </source>
</evidence>
<dbReference type="PANTHER" id="PTHR48090:SF8">
    <property type="entry name" value="GLYCOSYLTRANSFERASE CSBB-RELATED"/>
    <property type="match status" value="1"/>
</dbReference>
<dbReference type="InterPro" id="IPR050256">
    <property type="entry name" value="Glycosyltransferase_2"/>
</dbReference>
<keyword evidence="1" id="KW-1133">Transmembrane helix</keyword>
<dbReference type="Proteomes" id="UP000294737">
    <property type="component" value="Unassembled WGS sequence"/>
</dbReference>
<dbReference type="InterPro" id="IPR001173">
    <property type="entry name" value="Glyco_trans_2-like"/>
</dbReference>
<dbReference type="GO" id="GO:0005886">
    <property type="term" value="C:plasma membrane"/>
    <property type="evidence" value="ECO:0007669"/>
    <property type="project" value="TreeGrafter"/>
</dbReference>
<proteinExistence type="predicted"/>
<gene>
    <name evidence="3" type="ORF">EV677_0973</name>
</gene>